<feature type="domain" description="Metallo-beta-lactamase" evidence="2">
    <location>
        <begin position="293"/>
        <end position="478"/>
    </location>
</feature>
<evidence type="ECO:0000313" key="3">
    <source>
        <dbReference type="EMBL" id="GGB03246.1"/>
    </source>
</evidence>
<reference evidence="3" key="1">
    <citation type="journal article" date="2014" name="Int. J. Syst. Evol. Microbiol.">
        <title>Complete genome sequence of Corynebacterium casei LMG S-19264T (=DSM 44701T), isolated from a smear-ripened cheese.</title>
        <authorList>
            <consortium name="US DOE Joint Genome Institute (JGI-PGF)"/>
            <person name="Walter F."/>
            <person name="Albersmeier A."/>
            <person name="Kalinowski J."/>
            <person name="Ruckert C."/>
        </authorList>
    </citation>
    <scope>NUCLEOTIDE SEQUENCE</scope>
    <source>
        <strain evidence="3">CGMCC 1.15322</strain>
    </source>
</reference>
<dbReference type="PANTHER" id="PTHR42951">
    <property type="entry name" value="METALLO-BETA-LACTAMASE DOMAIN-CONTAINING"/>
    <property type="match status" value="1"/>
</dbReference>
<dbReference type="SUPFAM" id="SSF56281">
    <property type="entry name" value="Metallo-hydrolase/oxidoreductase"/>
    <property type="match status" value="1"/>
</dbReference>
<feature type="chain" id="PRO_5037364018" description="Metallo-beta-lactamase domain-containing protein" evidence="1">
    <location>
        <begin position="31"/>
        <end position="494"/>
    </location>
</feature>
<dbReference type="RefSeq" id="WP_188708872.1">
    <property type="nucleotide sequence ID" value="NZ_BMIG01000009.1"/>
</dbReference>
<dbReference type="EMBL" id="BMIG01000009">
    <property type="protein sequence ID" value="GGB03246.1"/>
    <property type="molecule type" value="Genomic_DNA"/>
</dbReference>
<gene>
    <name evidence="3" type="ORF">GCM10011496_25250</name>
</gene>
<feature type="signal peptide" evidence="1">
    <location>
        <begin position="1"/>
        <end position="30"/>
    </location>
</feature>
<dbReference type="PANTHER" id="PTHR42951:SF20">
    <property type="entry name" value="BETA LACTAMASE"/>
    <property type="match status" value="1"/>
</dbReference>
<dbReference type="InterPro" id="IPR036866">
    <property type="entry name" value="RibonucZ/Hydroxyglut_hydro"/>
</dbReference>
<dbReference type="PROSITE" id="PS51257">
    <property type="entry name" value="PROKAR_LIPOPROTEIN"/>
    <property type="match status" value="1"/>
</dbReference>
<evidence type="ECO:0000313" key="4">
    <source>
        <dbReference type="Proteomes" id="UP000620596"/>
    </source>
</evidence>
<dbReference type="Gene3D" id="3.60.15.10">
    <property type="entry name" value="Ribonuclease Z/Hydroxyacylglutathione hydrolase-like"/>
    <property type="match status" value="1"/>
</dbReference>
<dbReference type="AlphaFoldDB" id="A0A916SJ01"/>
<protein>
    <recommendedName>
        <fullName evidence="2">Metallo-beta-lactamase domain-containing protein</fullName>
    </recommendedName>
</protein>
<keyword evidence="1" id="KW-0732">Signal</keyword>
<evidence type="ECO:0000259" key="2">
    <source>
        <dbReference type="SMART" id="SM00849"/>
    </source>
</evidence>
<dbReference type="InterPro" id="IPR001279">
    <property type="entry name" value="Metallo-B-lactamas"/>
</dbReference>
<accession>A0A916SJ01</accession>
<name>A0A916SJ01_9BURK</name>
<dbReference type="InterPro" id="IPR050855">
    <property type="entry name" value="NDM-1-like"/>
</dbReference>
<comment type="caution">
    <text evidence="3">The sequence shown here is derived from an EMBL/GenBank/DDBJ whole genome shotgun (WGS) entry which is preliminary data.</text>
</comment>
<reference evidence="3" key="2">
    <citation type="submission" date="2020-09" db="EMBL/GenBank/DDBJ databases">
        <authorList>
            <person name="Sun Q."/>
            <person name="Zhou Y."/>
        </authorList>
    </citation>
    <scope>NUCLEOTIDE SEQUENCE</scope>
    <source>
        <strain evidence="3">CGMCC 1.15322</strain>
    </source>
</reference>
<sequence>MSTSPRLSFTWATGLAASSLLVLAGCAAWAPPDPVAVIQRAETAMGGGAALNTLRYAGSGTGATFGQAYQPGTSWPKITVSSFSRLVDYRNAALRQDAAVTRAEPAGGGALPLMGLGEQRSTGMLQGAWAWNMVGPAPVASPVALDGRIHDLWTTPHGVLKAALKNKATAGTRTVDGRTYTTLSFTEPGRFEATAYVNAENLVERIDSRQPHPVMGDTDSVIVFSAYRDYAGVKFPGRIRQTMGGSDILDLQVSEVQVNPASDLVAPELVRQFAERVAVEKAAEGIWFLAGGSHNSVLIEMKDHTVLVEAPLYDGRAGAVLAEVRKLVPGKPLRYVVNSHHHFDHAGGLRTAVAEGATLLTSANAKPWWDKTMANANRIRPDALTRSARSASVEGVTGKRTLSDGVRTVEIHEIQGSVHAQGFLMVYLPAEKILIEADAYTPSPPNSPAPAQPNANHVNLVQNIEQNRLTVERILPLHGRMVVLADLMTAVGRK</sequence>
<keyword evidence="4" id="KW-1185">Reference proteome</keyword>
<dbReference type="Pfam" id="PF00753">
    <property type="entry name" value="Lactamase_B"/>
    <property type="match status" value="1"/>
</dbReference>
<evidence type="ECO:0000256" key="1">
    <source>
        <dbReference type="SAM" id="SignalP"/>
    </source>
</evidence>
<organism evidence="3 4">
    <name type="scientific">Polaromonas eurypsychrophila</name>
    <dbReference type="NCBI Taxonomy" id="1614635"/>
    <lineage>
        <taxon>Bacteria</taxon>
        <taxon>Pseudomonadati</taxon>
        <taxon>Pseudomonadota</taxon>
        <taxon>Betaproteobacteria</taxon>
        <taxon>Burkholderiales</taxon>
        <taxon>Comamonadaceae</taxon>
        <taxon>Polaromonas</taxon>
    </lineage>
</organism>
<dbReference type="Proteomes" id="UP000620596">
    <property type="component" value="Unassembled WGS sequence"/>
</dbReference>
<dbReference type="SMART" id="SM00849">
    <property type="entry name" value="Lactamase_B"/>
    <property type="match status" value="1"/>
</dbReference>
<proteinExistence type="predicted"/>